<dbReference type="OrthoDB" id="1524810at2"/>
<keyword evidence="3" id="KW-1185">Reference proteome</keyword>
<reference evidence="2 3" key="1">
    <citation type="submission" date="2019-07" db="EMBL/GenBank/DDBJ databases">
        <title>Whole genome shotgun sequence of Segetibacter aerophilus NBRC 106135.</title>
        <authorList>
            <person name="Hosoyama A."/>
            <person name="Uohara A."/>
            <person name="Ohji S."/>
            <person name="Ichikawa N."/>
        </authorList>
    </citation>
    <scope>NUCLEOTIDE SEQUENCE [LARGE SCALE GENOMIC DNA]</scope>
    <source>
        <strain evidence="2 3">NBRC 106135</strain>
    </source>
</reference>
<protein>
    <recommendedName>
        <fullName evidence="1">Smr domain-containing protein</fullName>
    </recommendedName>
</protein>
<dbReference type="InterPro" id="IPR036781">
    <property type="entry name" value="Smr_assoc-like_sf"/>
</dbReference>
<comment type="caution">
    <text evidence="2">The sequence shown here is derived from an EMBL/GenBank/DDBJ whole genome shotgun (WGS) entry which is preliminary data.</text>
</comment>
<evidence type="ECO:0000313" key="3">
    <source>
        <dbReference type="Proteomes" id="UP000321513"/>
    </source>
</evidence>
<organism evidence="2 3">
    <name type="scientific">Segetibacter aerophilus</name>
    <dbReference type="NCBI Taxonomy" id="670293"/>
    <lineage>
        <taxon>Bacteria</taxon>
        <taxon>Pseudomonadati</taxon>
        <taxon>Bacteroidota</taxon>
        <taxon>Chitinophagia</taxon>
        <taxon>Chitinophagales</taxon>
        <taxon>Chitinophagaceae</taxon>
        <taxon>Segetibacter</taxon>
    </lineage>
</organism>
<feature type="domain" description="Smr" evidence="1">
    <location>
        <begin position="278"/>
        <end position="338"/>
    </location>
</feature>
<dbReference type="Pfam" id="PF01713">
    <property type="entry name" value="Smr"/>
    <property type="match status" value="1"/>
</dbReference>
<dbReference type="Proteomes" id="UP000321513">
    <property type="component" value="Unassembled WGS sequence"/>
</dbReference>
<name>A0A512BGC5_9BACT</name>
<dbReference type="InterPro" id="IPR036063">
    <property type="entry name" value="Smr_dom_sf"/>
</dbReference>
<gene>
    <name evidence="2" type="ORF">SAE01_35140</name>
</gene>
<accession>A0A512BGC5</accession>
<evidence type="ECO:0000259" key="1">
    <source>
        <dbReference type="Pfam" id="PF01713"/>
    </source>
</evidence>
<dbReference type="AlphaFoldDB" id="A0A512BGC5"/>
<sequence>MKYEVGDDIIVAHSNDPGKVIEILNDKMVLIEVKGVKFPAYMDQIDFPYFKRFTEKKLFPEQRKPKVYVDQVQKEKRRDEVKVADGIWIMLFPKFETDLFGDDIVDRFKVYLVNRTDIGYEFTYKLSFLGKTDFDITSDIQPFKDFYLHDIPFESLNDNPSFDFEFKLLQPSKYKAEFCEAHYKIKAKQMFQKIEELKEKNLPSINHRLLEKYPDKVYVDDSLDLSKLSSAGFKVYDAGKARQHLDPARSVIDLHIEKITDNWKGLSNFEIITIQLKEFEKWYDLAVAHRQPDLIVIHGVGKGKLKDEIHDILKTKKEVRFFVNQYDQRFGYGATEIFFQYA</sequence>
<proteinExistence type="predicted"/>
<dbReference type="RefSeq" id="WP_147205130.1">
    <property type="nucleotide sequence ID" value="NZ_BJYT01000015.1"/>
</dbReference>
<dbReference type="EMBL" id="BJYT01000015">
    <property type="protein sequence ID" value="GEO11018.1"/>
    <property type="molecule type" value="Genomic_DNA"/>
</dbReference>
<evidence type="ECO:0000313" key="2">
    <source>
        <dbReference type="EMBL" id="GEO11018.1"/>
    </source>
</evidence>
<dbReference type="SUPFAM" id="SSF158949">
    <property type="entry name" value="Smr-associated domain-like"/>
    <property type="match status" value="1"/>
</dbReference>
<dbReference type="InterPro" id="IPR002625">
    <property type="entry name" value="Smr_dom"/>
</dbReference>
<dbReference type="Gene3D" id="3.30.1370.110">
    <property type="match status" value="1"/>
</dbReference>